<organism evidence="1 2">
    <name type="scientific">Popillia japonica</name>
    <name type="common">Japanese beetle</name>
    <dbReference type="NCBI Taxonomy" id="7064"/>
    <lineage>
        <taxon>Eukaryota</taxon>
        <taxon>Metazoa</taxon>
        <taxon>Ecdysozoa</taxon>
        <taxon>Arthropoda</taxon>
        <taxon>Hexapoda</taxon>
        <taxon>Insecta</taxon>
        <taxon>Pterygota</taxon>
        <taxon>Neoptera</taxon>
        <taxon>Endopterygota</taxon>
        <taxon>Coleoptera</taxon>
        <taxon>Polyphaga</taxon>
        <taxon>Scarabaeiformia</taxon>
        <taxon>Scarabaeidae</taxon>
        <taxon>Rutelinae</taxon>
        <taxon>Popillia</taxon>
    </lineage>
</organism>
<sequence length="161" mass="18730">MDHRYNKHQVYLKRQLYEDMLKGILEKNAYNTYCQHFSKECKKQTHSEYIARATFQLIEEITSCPSNREITVGALMDLSKVGDNVNHDVLLQKLEIMGFRGVVWGLLGSYFADRRQWVAIYDSTEIMGFRGVVWGLLGSYFADRRQWVAIYDSTGTQLTSL</sequence>
<gene>
    <name evidence="1" type="ORF">QE152_g13524</name>
</gene>
<comment type="caution">
    <text evidence="1">The sequence shown here is derived from an EMBL/GenBank/DDBJ whole genome shotgun (WGS) entry which is preliminary data.</text>
</comment>
<dbReference type="Proteomes" id="UP001458880">
    <property type="component" value="Unassembled WGS sequence"/>
</dbReference>
<name>A0AAW1LAV2_POPJA</name>
<reference evidence="1 2" key="1">
    <citation type="journal article" date="2024" name="BMC Genomics">
        <title>De novo assembly and annotation of Popillia japonica's genome with initial clues to its potential as an invasive pest.</title>
        <authorList>
            <person name="Cucini C."/>
            <person name="Boschi S."/>
            <person name="Funari R."/>
            <person name="Cardaioli E."/>
            <person name="Iannotti N."/>
            <person name="Marturano G."/>
            <person name="Paoli F."/>
            <person name="Bruttini M."/>
            <person name="Carapelli A."/>
            <person name="Frati F."/>
            <person name="Nardi F."/>
        </authorList>
    </citation>
    <scope>NUCLEOTIDE SEQUENCE [LARGE SCALE GENOMIC DNA]</scope>
    <source>
        <strain evidence="1">DMR45628</strain>
    </source>
</reference>
<dbReference type="EMBL" id="JASPKY010000130">
    <property type="protein sequence ID" value="KAK9731586.1"/>
    <property type="molecule type" value="Genomic_DNA"/>
</dbReference>
<proteinExistence type="predicted"/>
<evidence type="ECO:0000313" key="2">
    <source>
        <dbReference type="Proteomes" id="UP001458880"/>
    </source>
</evidence>
<evidence type="ECO:0000313" key="1">
    <source>
        <dbReference type="EMBL" id="KAK9731586.1"/>
    </source>
</evidence>
<accession>A0AAW1LAV2</accession>
<dbReference type="AlphaFoldDB" id="A0AAW1LAV2"/>
<keyword evidence="2" id="KW-1185">Reference proteome</keyword>
<protein>
    <submittedName>
        <fullName evidence="1">Uncharacterized protein</fullName>
    </submittedName>
</protein>